<evidence type="ECO:0008006" key="3">
    <source>
        <dbReference type="Google" id="ProtNLM"/>
    </source>
</evidence>
<proteinExistence type="predicted"/>
<evidence type="ECO:0000313" key="1">
    <source>
        <dbReference type="EMBL" id="OAN15777.1"/>
    </source>
</evidence>
<dbReference type="EMBL" id="LVVL01000001">
    <property type="protein sequence ID" value="OAN15777.1"/>
    <property type="molecule type" value="Genomic_DNA"/>
</dbReference>
<evidence type="ECO:0000313" key="2">
    <source>
        <dbReference type="Proteomes" id="UP000078447"/>
    </source>
</evidence>
<sequence length="359" mass="40875">MRKFKFVLILAVVSFLTVGIYTVFIQSIDESDFTVETVKGDPKQPLVRSVQAELYDQGLKGVDYNVRLDGHVEKTKENLISGLFESPYNENGAPADFRRFIRSDYVLTLEQEGVSYAIGTPNNNKWELQYWQGSKQRVVKKMFPAPAEAQKLVETELNPYRRIGNNLYVSVQDYQTNSGTLLYKIDLKNDTVQKINLPYTSKKEVMILGIHDEMIVYRTVEYLEGSDESIEKTYWSDGETAQPLKALNSIIANQTELSEDGTKLIMLEGDSDQSSWIVYDLASKKSEKHSMDIPLVTDKFGLGSYTELKDDLIYTANRIDDGVINIRIVDAVSERVLYEGNIKDKLKRKETSLNSLILN</sequence>
<reference evidence="1 2" key="1">
    <citation type="submission" date="2016-03" db="EMBL/GenBank/DDBJ databases">
        <authorList>
            <person name="Cho S.-Y."/>
            <person name="Lim S."/>
            <person name="Kim H."/>
            <person name="Soh E.H."/>
            <person name="Moon J.S."/>
        </authorList>
    </citation>
    <scope>NUCLEOTIDE SEQUENCE [LARGE SCALE GENOMIC DNA]</scope>
    <source>
        <strain evidence="1 2">KCTC 3810</strain>
    </source>
</reference>
<dbReference type="RefSeq" id="WP_028106569.1">
    <property type="nucleotide sequence ID" value="NZ_LVVL01000001.1"/>
</dbReference>
<keyword evidence="2" id="KW-1185">Reference proteome</keyword>
<name>A0ABX2VBZ8_9BACL</name>
<dbReference type="Proteomes" id="UP000078447">
    <property type="component" value="Unassembled WGS sequence"/>
</dbReference>
<comment type="caution">
    <text evidence="1">The sequence shown here is derived from an EMBL/GenBank/DDBJ whole genome shotgun (WGS) entry which is preliminary data.</text>
</comment>
<protein>
    <recommendedName>
        <fullName evidence="3">Lipoprotein</fullName>
    </recommendedName>
</protein>
<organism evidence="1 2">
    <name type="scientific">Exiguobacterium undae</name>
    <dbReference type="NCBI Taxonomy" id="169177"/>
    <lineage>
        <taxon>Bacteria</taxon>
        <taxon>Bacillati</taxon>
        <taxon>Bacillota</taxon>
        <taxon>Bacilli</taxon>
        <taxon>Bacillales</taxon>
        <taxon>Bacillales Family XII. Incertae Sedis</taxon>
        <taxon>Exiguobacterium</taxon>
    </lineage>
</organism>
<accession>A0ABX2VBZ8</accession>
<gene>
    <name evidence="1" type="ORF">A3783_07540</name>
</gene>